<dbReference type="Gene3D" id="3.30.420.10">
    <property type="entry name" value="Ribonuclease H-like superfamily/Ribonuclease H"/>
    <property type="match status" value="1"/>
</dbReference>
<sequence>MTQRDIYNARALINRDKLNVYTPTAALIKLFDDLNIPYLAKWADNEPSRLVGLVWTFPYCLQMWKRFPEAISFDNTYNTNRFKLPLFQATGQTCLGSIFKAAFGLIDNERREGFQFLSESICQLLEQHSIRQPDVIITDFDEQMNAALNDQFPDVQQQLCIHHINSNVQLKSKQKWVENRGSSSSLDSSDGDDYAPQAETELSPKDRQLVHAPTAEAIPRCYQGVFMMWKLVMFAETEDDHEKAWEKHCREFDDQRAILRNNNIKSYLLNGMSHLYRLVEALHDMVKDQERDFKDACAADEVLTARDYIGSSSEYLGELRTAMSSKCLGLIKKQYRLARKAMPTGKDPFLGPLGDCTDDCSVAVELGIPCCHKIYLKLGSATAFTKWEIHPRWRLRESSSHDPYRRILDPKIAIALRGERLEVIQEFAMAPWEGRIRVVCDADRDEVVESARAARGVVISTSSSERGGMVGMGGYVEYVTAKGKRDVLARFSVTLGPREDVNPYVAELEAVAWALRYVPAKLPHRNVVIVNDGQSKTYTGRRGSRICKREAMEDGVKTYVEETAEEARKKHIALLRQEKAALHIYTDGSGINGQIGAAAVCPTIQQTRSSYMGTEDVSTVYAGELQGISLALDIAQRDRADGYRRSKVIIYTDNQAAIRSSAKPKGKSGAYLLKKIVAQTATLQEQSLPIAIRWIPAQTEVQGNEDPDKAAKEATGWRERGAPGPRAEMPAELYSLRSTRKTWSHKEAHKAWAARWAAEKRGRTSYRYTPKPTKKVLRLHGGLSKRQSALLVQLRTEKIGLKDFLFNRRVPDITDANCPCREGRQTVSHTLLRCRTYRQLRRQELGPLPGRHDLRDILSERKAAAKAIKFMELTEILGQFRIESHIRQS</sequence>
<keyword evidence="4" id="KW-1185">Reference proteome</keyword>
<name>A0AB34FIZ3_9HYPO</name>
<evidence type="ECO:0000313" key="4">
    <source>
        <dbReference type="Proteomes" id="UP001163105"/>
    </source>
</evidence>
<dbReference type="Pfam" id="PF10551">
    <property type="entry name" value="MULE"/>
    <property type="match status" value="1"/>
</dbReference>
<dbReference type="GO" id="GO:0003676">
    <property type="term" value="F:nucleic acid binding"/>
    <property type="evidence" value="ECO:0007669"/>
    <property type="project" value="InterPro"/>
</dbReference>
<dbReference type="PANTHER" id="PTHR47718">
    <property type="entry name" value="OS01G0519700 PROTEIN"/>
    <property type="match status" value="1"/>
</dbReference>
<proteinExistence type="predicted"/>
<dbReference type="InterPro" id="IPR002156">
    <property type="entry name" value="RNaseH_domain"/>
</dbReference>
<dbReference type="GO" id="GO:0004523">
    <property type="term" value="F:RNA-DNA hybrid ribonuclease activity"/>
    <property type="evidence" value="ECO:0007669"/>
    <property type="project" value="InterPro"/>
</dbReference>
<gene>
    <name evidence="3" type="ORF">O9K51_08438</name>
</gene>
<evidence type="ECO:0000256" key="1">
    <source>
        <dbReference type="SAM" id="MobiDB-lite"/>
    </source>
</evidence>
<organism evidence="3 4">
    <name type="scientific">Purpureocillium lavendulum</name>
    <dbReference type="NCBI Taxonomy" id="1247861"/>
    <lineage>
        <taxon>Eukaryota</taxon>
        <taxon>Fungi</taxon>
        <taxon>Dikarya</taxon>
        <taxon>Ascomycota</taxon>
        <taxon>Pezizomycotina</taxon>
        <taxon>Sordariomycetes</taxon>
        <taxon>Hypocreomycetidae</taxon>
        <taxon>Hypocreales</taxon>
        <taxon>Ophiocordycipitaceae</taxon>
        <taxon>Purpureocillium</taxon>
    </lineage>
</organism>
<dbReference type="AlphaFoldDB" id="A0AB34FIZ3"/>
<reference evidence="3" key="1">
    <citation type="submission" date="2023-01" db="EMBL/GenBank/DDBJ databases">
        <title>The growth and conidiation of Purpureocillium lavendulum are regulated by nitrogen source and histone H3K14 acetylation.</title>
        <authorList>
            <person name="Tang P."/>
            <person name="Han J."/>
            <person name="Zhang C."/>
            <person name="Tang P."/>
            <person name="Qi F."/>
            <person name="Zhang K."/>
            <person name="Liang L."/>
        </authorList>
    </citation>
    <scope>NUCLEOTIDE SEQUENCE</scope>
    <source>
        <strain evidence="3">YMF1.00683</strain>
    </source>
</reference>
<dbReference type="EMBL" id="JAQHRD010000007">
    <property type="protein sequence ID" value="KAJ6439034.1"/>
    <property type="molecule type" value="Genomic_DNA"/>
</dbReference>
<evidence type="ECO:0000259" key="2">
    <source>
        <dbReference type="PROSITE" id="PS50879"/>
    </source>
</evidence>
<feature type="region of interest" description="Disordered" evidence="1">
    <location>
        <begin position="701"/>
        <end position="726"/>
    </location>
</feature>
<dbReference type="SUPFAM" id="SSF53098">
    <property type="entry name" value="Ribonuclease H-like"/>
    <property type="match status" value="1"/>
</dbReference>
<dbReference type="InterPro" id="IPR018289">
    <property type="entry name" value="MULE_transposase_dom"/>
</dbReference>
<feature type="compositionally biased region" description="Basic and acidic residues" evidence="1">
    <location>
        <begin position="706"/>
        <end position="721"/>
    </location>
</feature>
<dbReference type="InterPro" id="IPR012337">
    <property type="entry name" value="RNaseH-like_sf"/>
</dbReference>
<evidence type="ECO:0000313" key="3">
    <source>
        <dbReference type="EMBL" id="KAJ6439034.1"/>
    </source>
</evidence>
<dbReference type="PANTHER" id="PTHR47718:SF3">
    <property type="entry name" value="PROTEIN FAR1-RELATED SEQUENCE 5-LIKE"/>
    <property type="match status" value="1"/>
</dbReference>
<dbReference type="InterPro" id="IPR036397">
    <property type="entry name" value="RNaseH_sf"/>
</dbReference>
<comment type="caution">
    <text evidence="3">The sequence shown here is derived from an EMBL/GenBank/DDBJ whole genome shotgun (WGS) entry which is preliminary data.</text>
</comment>
<dbReference type="CDD" id="cd09276">
    <property type="entry name" value="Rnase_HI_RT_non_LTR"/>
    <property type="match status" value="1"/>
</dbReference>
<dbReference type="PROSITE" id="PS50879">
    <property type="entry name" value="RNASE_H_1"/>
    <property type="match status" value="1"/>
</dbReference>
<feature type="region of interest" description="Disordered" evidence="1">
    <location>
        <begin position="180"/>
        <end position="208"/>
    </location>
</feature>
<accession>A0AB34FIZ3</accession>
<protein>
    <recommendedName>
        <fullName evidence="2">RNase H type-1 domain-containing protein</fullName>
    </recommendedName>
</protein>
<dbReference type="Pfam" id="PF00075">
    <property type="entry name" value="RNase_H"/>
    <property type="match status" value="1"/>
</dbReference>
<feature type="domain" description="RNase H type-1" evidence="2">
    <location>
        <begin position="578"/>
        <end position="716"/>
    </location>
</feature>
<dbReference type="Proteomes" id="UP001163105">
    <property type="component" value="Unassembled WGS sequence"/>
</dbReference>